<name>A0A8D8FV74_CULPI</name>
<reference evidence="1" key="1">
    <citation type="submission" date="2021-05" db="EMBL/GenBank/DDBJ databases">
        <authorList>
            <person name="Alioto T."/>
            <person name="Alioto T."/>
            <person name="Gomez Garrido J."/>
        </authorList>
    </citation>
    <scope>NUCLEOTIDE SEQUENCE</scope>
</reference>
<evidence type="ECO:0000313" key="1">
    <source>
        <dbReference type="EMBL" id="CAG6483614.1"/>
    </source>
</evidence>
<dbReference type="AlphaFoldDB" id="A0A8D8FV74"/>
<protein>
    <submittedName>
        <fullName evidence="1">(northern house mosquito) hypothetical protein</fullName>
    </submittedName>
</protein>
<dbReference type="EMBL" id="HBUE01097287">
    <property type="protein sequence ID" value="CAG6483615.1"/>
    <property type="molecule type" value="Transcribed_RNA"/>
</dbReference>
<sequence length="108" mass="12869">MPRFDCDGCFCCCWRGAWLQFRPNWCKSSSSSHRMIGSCRWGGRGFLLLGSIVEMWHRCSEHRREDLVEFRLLLLLIVGHNRRSQQRRWFDALLMMPLQLDIPQPTQN</sequence>
<dbReference type="EMBL" id="HBUE01097286">
    <property type="protein sequence ID" value="CAG6483614.1"/>
    <property type="molecule type" value="Transcribed_RNA"/>
</dbReference>
<proteinExistence type="predicted"/>
<dbReference type="EMBL" id="HBUE01097285">
    <property type="protein sequence ID" value="CAG6483613.1"/>
    <property type="molecule type" value="Transcribed_RNA"/>
</dbReference>
<organism evidence="1">
    <name type="scientific">Culex pipiens</name>
    <name type="common">House mosquito</name>
    <dbReference type="NCBI Taxonomy" id="7175"/>
    <lineage>
        <taxon>Eukaryota</taxon>
        <taxon>Metazoa</taxon>
        <taxon>Ecdysozoa</taxon>
        <taxon>Arthropoda</taxon>
        <taxon>Hexapoda</taxon>
        <taxon>Insecta</taxon>
        <taxon>Pterygota</taxon>
        <taxon>Neoptera</taxon>
        <taxon>Endopterygota</taxon>
        <taxon>Diptera</taxon>
        <taxon>Nematocera</taxon>
        <taxon>Culicoidea</taxon>
        <taxon>Culicidae</taxon>
        <taxon>Culicinae</taxon>
        <taxon>Culicini</taxon>
        <taxon>Culex</taxon>
        <taxon>Culex</taxon>
    </lineage>
</organism>
<accession>A0A8D8FV74</accession>